<evidence type="ECO:0000256" key="1">
    <source>
        <dbReference type="SAM" id="Phobius"/>
    </source>
</evidence>
<evidence type="ECO:0000313" key="2">
    <source>
        <dbReference type="EMBL" id="MDO7867300.1"/>
    </source>
</evidence>
<keyword evidence="1" id="KW-0472">Membrane</keyword>
<gene>
    <name evidence="2" type="ORF">Q5722_02860</name>
</gene>
<keyword evidence="1" id="KW-0812">Transmembrane</keyword>
<dbReference type="RefSeq" id="WP_305026705.1">
    <property type="nucleotide sequence ID" value="NZ_JAUQTA010000001.1"/>
</dbReference>
<dbReference type="EMBL" id="JAUQTA010000001">
    <property type="protein sequence ID" value="MDO7867300.1"/>
    <property type="molecule type" value="Genomic_DNA"/>
</dbReference>
<dbReference type="Proteomes" id="UP001233314">
    <property type="component" value="Unassembled WGS sequence"/>
</dbReference>
<organism evidence="2 3">
    <name type="scientific">Nocardioides jiangxiensis</name>
    <dbReference type="NCBI Taxonomy" id="3064524"/>
    <lineage>
        <taxon>Bacteria</taxon>
        <taxon>Bacillati</taxon>
        <taxon>Actinomycetota</taxon>
        <taxon>Actinomycetes</taxon>
        <taxon>Propionibacteriales</taxon>
        <taxon>Nocardioidaceae</taxon>
        <taxon>Nocardioides</taxon>
    </lineage>
</organism>
<keyword evidence="1" id="KW-1133">Transmembrane helix</keyword>
<protein>
    <submittedName>
        <fullName evidence="2">DUF952 domain-containing protein</fullName>
    </submittedName>
</protein>
<proteinExistence type="predicted"/>
<comment type="caution">
    <text evidence="2">The sequence shown here is derived from an EMBL/GenBank/DDBJ whole genome shotgun (WGS) entry which is preliminary data.</text>
</comment>
<dbReference type="SUPFAM" id="SSF56399">
    <property type="entry name" value="ADP-ribosylation"/>
    <property type="match status" value="1"/>
</dbReference>
<dbReference type="Gene3D" id="3.20.170.20">
    <property type="entry name" value="Protein of unknown function DUF952"/>
    <property type="match status" value="1"/>
</dbReference>
<feature type="transmembrane region" description="Helical" evidence="1">
    <location>
        <begin position="147"/>
        <end position="168"/>
    </location>
</feature>
<reference evidence="2 3" key="1">
    <citation type="submission" date="2023-07" db="EMBL/GenBank/DDBJ databases">
        <title>Nocardioides sp. nov WY-20 isolated from soil.</title>
        <authorList>
            <person name="Liu B."/>
            <person name="Wan Y."/>
        </authorList>
    </citation>
    <scope>NUCLEOTIDE SEQUENCE [LARGE SCALE GENOMIC DNA]</scope>
    <source>
        <strain evidence="2 3">WY-20</strain>
    </source>
</reference>
<keyword evidence="3" id="KW-1185">Reference proteome</keyword>
<dbReference type="PANTHER" id="PTHR34129:SF1">
    <property type="entry name" value="DUF952 DOMAIN-CONTAINING PROTEIN"/>
    <property type="match status" value="1"/>
</dbReference>
<name>A0ABT9AYX7_9ACTN</name>
<evidence type="ECO:0000313" key="3">
    <source>
        <dbReference type="Proteomes" id="UP001233314"/>
    </source>
</evidence>
<dbReference type="Pfam" id="PF06108">
    <property type="entry name" value="DUF952"/>
    <property type="match status" value="1"/>
</dbReference>
<dbReference type="PANTHER" id="PTHR34129">
    <property type="entry name" value="BLR1139 PROTEIN"/>
    <property type="match status" value="1"/>
</dbReference>
<accession>A0ABT9AYX7</accession>
<feature type="transmembrane region" description="Helical" evidence="1">
    <location>
        <begin position="119"/>
        <end position="141"/>
    </location>
</feature>
<sequence>MQVFHIAERARWRAAKVAGAYAWSTRDRTLEQEGFIHCSREDQWEGIRDLVYKDVREPLVLLVIDTDRLTSPWREDPVGDDTYPHIYGPLNPSAVVEERPLVVTDPPTGSFFRAFVGDVLVRMIAAVLVMLAALVVHALVAPAAGNGVALAAMGATIVVGTLVAIGVYRRLG</sequence>
<dbReference type="InterPro" id="IPR009297">
    <property type="entry name" value="DUF952"/>
</dbReference>